<feature type="active site" evidence="15">
    <location>
        <position position="55"/>
    </location>
</feature>
<evidence type="ECO:0000256" key="10">
    <source>
        <dbReference type="ARBA" id="ARBA00022723"/>
    </source>
</evidence>
<dbReference type="GO" id="GO:0010468">
    <property type="term" value="P:regulation of gene expression"/>
    <property type="evidence" value="ECO:0007669"/>
    <property type="project" value="TreeGrafter"/>
</dbReference>
<dbReference type="GO" id="GO:0003725">
    <property type="term" value="F:double-stranded RNA binding"/>
    <property type="evidence" value="ECO:0007669"/>
    <property type="project" value="TreeGrafter"/>
</dbReference>
<dbReference type="PROSITE" id="PS50142">
    <property type="entry name" value="RNASE_3_2"/>
    <property type="match status" value="1"/>
</dbReference>
<dbReference type="FunFam" id="3.30.160.20:FF:000003">
    <property type="entry name" value="Ribonuclease 3"/>
    <property type="match status" value="1"/>
</dbReference>
<keyword evidence="10 15" id="KW-0479">Metal-binding</keyword>
<keyword evidence="9 15" id="KW-0540">Nuclease</keyword>
<dbReference type="SUPFAM" id="SSF54768">
    <property type="entry name" value="dsRNA-binding domain-like"/>
    <property type="match status" value="1"/>
</dbReference>
<comment type="function">
    <text evidence="15">Digests double-stranded RNA. Involved in the processing of primary rRNA transcript to yield the immediate precursors to the large and small rRNAs (23S and 16S). Processes some mRNAs, and tRNAs when they are encoded in the rRNA operon. Processes pre-crRNA and tracrRNA of type II CRISPR loci if present in the organism.</text>
</comment>
<sequence length="237" mass="26966">MEEGLLRKKVKNWLIGLGIDPSDLKIYIESLTHRSFAREINIKSRGNEQLEFLGDSVLSFIVTSYLYKNFGYFPEGRLAKIRSLLISGKNLGDIAKKIKLDRQILLSENEESSKGRGKESILADSLEAFIGALYIDKGINFASQWFLGKFEDSIEEKTDNPKISDYKTYLQEIIQADYNKLVKYNIEKSEGPDHNKIFYSMAVLDDKIIGKGSGKSKKDSEQESAKNALKMLYDLKI</sequence>
<comment type="caution">
    <text evidence="18">The sequence shown here is derived from an EMBL/GenBank/DDBJ whole genome shotgun (WGS) entry which is preliminary data.</text>
</comment>
<dbReference type="InterPro" id="IPR014720">
    <property type="entry name" value="dsRBD_dom"/>
</dbReference>
<feature type="domain" description="DRBM" evidence="16">
    <location>
        <begin position="165"/>
        <end position="234"/>
    </location>
</feature>
<dbReference type="Gene3D" id="3.30.160.20">
    <property type="match status" value="1"/>
</dbReference>
<dbReference type="FunFam" id="1.10.1520.10:FF:000001">
    <property type="entry name" value="Ribonuclease 3"/>
    <property type="match status" value="1"/>
</dbReference>
<dbReference type="EMBL" id="MFGW01000064">
    <property type="protein sequence ID" value="OGF67233.1"/>
    <property type="molecule type" value="Genomic_DNA"/>
</dbReference>
<dbReference type="GO" id="GO:0006397">
    <property type="term" value="P:mRNA processing"/>
    <property type="evidence" value="ECO:0007669"/>
    <property type="project" value="UniProtKB-UniRule"/>
</dbReference>
<dbReference type="InterPro" id="IPR000999">
    <property type="entry name" value="RNase_III_dom"/>
</dbReference>
<evidence type="ECO:0000256" key="2">
    <source>
        <dbReference type="ARBA" id="ARBA00004496"/>
    </source>
</evidence>
<comment type="similarity">
    <text evidence="3">Belongs to the ribonuclease III family.</text>
</comment>
<keyword evidence="14 15" id="KW-0694">RNA-binding</keyword>
<organism evidence="18 19">
    <name type="scientific">Candidatus Fischerbacteria bacterium RBG_13_37_8</name>
    <dbReference type="NCBI Taxonomy" id="1817863"/>
    <lineage>
        <taxon>Bacteria</taxon>
        <taxon>Candidatus Fischeribacteriota</taxon>
    </lineage>
</organism>
<dbReference type="GO" id="GO:0042802">
    <property type="term" value="F:identical protein binding"/>
    <property type="evidence" value="ECO:0007669"/>
    <property type="project" value="UniProtKB-ARBA"/>
</dbReference>
<evidence type="ECO:0000256" key="8">
    <source>
        <dbReference type="ARBA" id="ARBA00022694"/>
    </source>
</evidence>
<keyword evidence="15" id="KW-0699">rRNA-binding</keyword>
<feature type="domain" description="RNase III" evidence="17">
    <location>
        <begin position="10"/>
        <end position="138"/>
    </location>
</feature>
<dbReference type="NCBIfam" id="TIGR02191">
    <property type="entry name" value="RNaseIII"/>
    <property type="match status" value="1"/>
</dbReference>
<evidence type="ECO:0000256" key="1">
    <source>
        <dbReference type="ARBA" id="ARBA00000109"/>
    </source>
</evidence>
<keyword evidence="7 15" id="KW-0507">mRNA processing</keyword>
<dbReference type="AlphaFoldDB" id="A0A1F5VV70"/>
<dbReference type="PANTHER" id="PTHR11207:SF0">
    <property type="entry name" value="RIBONUCLEASE 3"/>
    <property type="match status" value="1"/>
</dbReference>
<protein>
    <recommendedName>
        <fullName evidence="15">Ribonuclease 3</fullName>
        <ecNumber evidence="15">3.1.26.3</ecNumber>
    </recommendedName>
    <alternativeName>
        <fullName evidence="15">Ribonuclease III</fullName>
        <shortName evidence="15">RNase III</shortName>
    </alternativeName>
</protein>
<comment type="subcellular location">
    <subcellularLocation>
        <location evidence="2 15">Cytoplasm</location>
    </subcellularLocation>
</comment>
<dbReference type="PROSITE" id="PS00517">
    <property type="entry name" value="RNASE_3_1"/>
    <property type="match status" value="1"/>
</dbReference>
<feature type="active site" evidence="15">
    <location>
        <position position="127"/>
    </location>
</feature>
<dbReference type="SMART" id="SM00358">
    <property type="entry name" value="DSRM"/>
    <property type="match status" value="1"/>
</dbReference>
<evidence type="ECO:0000256" key="4">
    <source>
        <dbReference type="ARBA" id="ARBA00011738"/>
    </source>
</evidence>
<evidence type="ECO:0000256" key="3">
    <source>
        <dbReference type="ARBA" id="ARBA00010183"/>
    </source>
</evidence>
<feature type="binding site" evidence="15">
    <location>
        <position position="127"/>
    </location>
    <ligand>
        <name>Mg(2+)</name>
        <dbReference type="ChEBI" id="CHEBI:18420"/>
    </ligand>
</feature>
<dbReference type="GO" id="GO:0008033">
    <property type="term" value="P:tRNA processing"/>
    <property type="evidence" value="ECO:0007669"/>
    <property type="project" value="UniProtKB-KW"/>
</dbReference>
<dbReference type="CDD" id="cd10845">
    <property type="entry name" value="DSRM_RNAse_III_family"/>
    <property type="match status" value="1"/>
</dbReference>
<dbReference type="GO" id="GO:0005737">
    <property type="term" value="C:cytoplasm"/>
    <property type="evidence" value="ECO:0007669"/>
    <property type="project" value="UniProtKB-SubCell"/>
</dbReference>
<dbReference type="GO" id="GO:0019843">
    <property type="term" value="F:rRNA binding"/>
    <property type="evidence" value="ECO:0007669"/>
    <property type="project" value="UniProtKB-KW"/>
</dbReference>
<evidence type="ECO:0000259" key="16">
    <source>
        <dbReference type="PROSITE" id="PS50137"/>
    </source>
</evidence>
<dbReference type="GO" id="GO:0046872">
    <property type="term" value="F:metal ion binding"/>
    <property type="evidence" value="ECO:0007669"/>
    <property type="project" value="UniProtKB-KW"/>
</dbReference>
<dbReference type="Pfam" id="PF14622">
    <property type="entry name" value="Ribonucleas_3_3"/>
    <property type="match status" value="1"/>
</dbReference>
<evidence type="ECO:0000256" key="6">
    <source>
        <dbReference type="ARBA" id="ARBA00022552"/>
    </source>
</evidence>
<keyword evidence="11 15" id="KW-0255">Endonuclease</keyword>
<dbReference type="Gene3D" id="1.10.1520.10">
    <property type="entry name" value="Ribonuclease III domain"/>
    <property type="match status" value="1"/>
</dbReference>
<comment type="catalytic activity">
    <reaction evidence="1 15">
        <text>Endonucleolytic cleavage to 5'-phosphomonoester.</text>
        <dbReference type="EC" id="3.1.26.3"/>
    </reaction>
</comment>
<evidence type="ECO:0000256" key="12">
    <source>
        <dbReference type="ARBA" id="ARBA00022801"/>
    </source>
</evidence>
<dbReference type="SMART" id="SM00535">
    <property type="entry name" value="RIBOc"/>
    <property type="match status" value="1"/>
</dbReference>
<evidence type="ECO:0000256" key="7">
    <source>
        <dbReference type="ARBA" id="ARBA00022664"/>
    </source>
</evidence>
<dbReference type="InterPro" id="IPR011907">
    <property type="entry name" value="RNase_III"/>
</dbReference>
<proteinExistence type="inferred from homology"/>
<dbReference type="Pfam" id="PF00035">
    <property type="entry name" value="dsrm"/>
    <property type="match status" value="1"/>
</dbReference>
<keyword evidence="8 15" id="KW-0819">tRNA processing</keyword>
<feature type="binding site" evidence="15">
    <location>
        <position position="124"/>
    </location>
    <ligand>
        <name>Mg(2+)</name>
        <dbReference type="ChEBI" id="CHEBI:18420"/>
    </ligand>
</feature>
<evidence type="ECO:0000256" key="11">
    <source>
        <dbReference type="ARBA" id="ARBA00022759"/>
    </source>
</evidence>
<keyword evidence="5 15" id="KW-0963">Cytoplasm</keyword>
<comment type="cofactor">
    <cofactor evidence="15">
        <name>Mg(2+)</name>
        <dbReference type="ChEBI" id="CHEBI:18420"/>
    </cofactor>
</comment>
<dbReference type="GO" id="GO:0006364">
    <property type="term" value="P:rRNA processing"/>
    <property type="evidence" value="ECO:0007669"/>
    <property type="project" value="UniProtKB-UniRule"/>
</dbReference>
<dbReference type="HAMAP" id="MF_00104">
    <property type="entry name" value="RNase_III"/>
    <property type="match status" value="1"/>
</dbReference>
<feature type="binding site" evidence="15">
    <location>
        <position position="51"/>
    </location>
    <ligand>
        <name>Mg(2+)</name>
        <dbReference type="ChEBI" id="CHEBI:18420"/>
    </ligand>
</feature>
<gene>
    <name evidence="15" type="primary">rnc</name>
    <name evidence="18" type="ORF">A2Y62_10350</name>
</gene>
<dbReference type="SUPFAM" id="SSF69065">
    <property type="entry name" value="RNase III domain-like"/>
    <property type="match status" value="1"/>
</dbReference>
<dbReference type="EC" id="3.1.26.3" evidence="15"/>
<dbReference type="CDD" id="cd00593">
    <property type="entry name" value="RIBOc"/>
    <property type="match status" value="1"/>
</dbReference>
<reference evidence="18 19" key="1">
    <citation type="journal article" date="2016" name="Nat. Commun.">
        <title>Thousands of microbial genomes shed light on interconnected biogeochemical processes in an aquifer system.</title>
        <authorList>
            <person name="Anantharaman K."/>
            <person name="Brown C.T."/>
            <person name="Hug L.A."/>
            <person name="Sharon I."/>
            <person name="Castelle C.J."/>
            <person name="Probst A.J."/>
            <person name="Thomas B.C."/>
            <person name="Singh A."/>
            <person name="Wilkins M.J."/>
            <person name="Karaoz U."/>
            <person name="Brodie E.L."/>
            <person name="Williams K.H."/>
            <person name="Hubbard S.S."/>
            <person name="Banfield J.F."/>
        </authorList>
    </citation>
    <scope>NUCLEOTIDE SEQUENCE [LARGE SCALE GENOMIC DNA]</scope>
</reference>
<evidence type="ECO:0000256" key="14">
    <source>
        <dbReference type="ARBA" id="ARBA00022884"/>
    </source>
</evidence>
<evidence type="ECO:0000256" key="13">
    <source>
        <dbReference type="ARBA" id="ARBA00022842"/>
    </source>
</evidence>
<dbReference type="STRING" id="1817863.A2Y62_10350"/>
<keyword evidence="13 15" id="KW-0460">Magnesium</keyword>
<accession>A0A1F5VV70</accession>
<keyword evidence="12 15" id="KW-0378">Hydrolase</keyword>
<evidence type="ECO:0000256" key="15">
    <source>
        <dbReference type="HAMAP-Rule" id="MF_00104"/>
    </source>
</evidence>
<evidence type="ECO:0000256" key="9">
    <source>
        <dbReference type="ARBA" id="ARBA00022722"/>
    </source>
</evidence>
<evidence type="ECO:0000313" key="19">
    <source>
        <dbReference type="Proteomes" id="UP000178943"/>
    </source>
</evidence>
<dbReference type="Proteomes" id="UP000178943">
    <property type="component" value="Unassembled WGS sequence"/>
</dbReference>
<evidence type="ECO:0000259" key="17">
    <source>
        <dbReference type="PROSITE" id="PS50142"/>
    </source>
</evidence>
<dbReference type="InterPro" id="IPR036389">
    <property type="entry name" value="RNase_III_sf"/>
</dbReference>
<evidence type="ECO:0000313" key="18">
    <source>
        <dbReference type="EMBL" id="OGF67233.1"/>
    </source>
</evidence>
<dbReference type="PANTHER" id="PTHR11207">
    <property type="entry name" value="RIBONUCLEASE III"/>
    <property type="match status" value="1"/>
</dbReference>
<comment type="subunit">
    <text evidence="4 15">Homodimer.</text>
</comment>
<name>A0A1F5VV70_9BACT</name>
<evidence type="ECO:0000256" key="5">
    <source>
        <dbReference type="ARBA" id="ARBA00022490"/>
    </source>
</evidence>
<keyword evidence="6 15" id="KW-0698">rRNA processing</keyword>
<dbReference type="PROSITE" id="PS50137">
    <property type="entry name" value="DS_RBD"/>
    <property type="match status" value="1"/>
</dbReference>
<dbReference type="GO" id="GO:0004525">
    <property type="term" value="F:ribonuclease III activity"/>
    <property type="evidence" value="ECO:0007669"/>
    <property type="project" value="UniProtKB-UniRule"/>
</dbReference>